<dbReference type="InParanoid" id="W3XG42"/>
<dbReference type="PANTHER" id="PTHR46082:SF6">
    <property type="entry name" value="AAA+ ATPASE DOMAIN-CONTAINING PROTEIN-RELATED"/>
    <property type="match status" value="1"/>
</dbReference>
<dbReference type="InterPro" id="IPR053137">
    <property type="entry name" value="NLR-like"/>
</dbReference>
<feature type="region of interest" description="Disordered" evidence="1">
    <location>
        <begin position="244"/>
        <end position="314"/>
    </location>
</feature>
<evidence type="ECO:0000259" key="2">
    <source>
        <dbReference type="Pfam" id="PF14420"/>
    </source>
</evidence>
<name>W3XG42_PESFW</name>
<gene>
    <name evidence="3" type="ORF">PFICI_02412</name>
</gene>
<evidence type="ECO:0000256" key="1">
    <source>
        <dbReference type="SAM" id="MobiDB-lite"/>
    </source>
</evidence>
<dbReference type="OrthoDB" id="5986190at2759"/>
<dbReference type="eggNOG" id="KOG1840">
    <property type="taxonomic scope" value="Eukaryota"/>
</dbReference>
<feature type="compositionally biased region" description="Polar residues" evidence="1">
    <location>
        <begin position="277"/>
        <end position="289"/>
    </location>
</feature>
<dbReference type="Proteomes" id="UP000030651">
    <property type="component" value="Unassembled WGS sequence"/>
</dbReference>
<feature type="region of interest" description="Disordered" evidence="1">
    <location>
        <begin position="89"/>
        <end position="116"/>
    </location>
</feature>
<feature type="compositionally biased region" description="Polar residues" evidence="1">
    <location>
        <begin position="11"/>
        <end position="21"/>
    </location>
</feature>
<dbReference type="OMA" id="HEHYHTI"/>
<dbReference type="HOGENOM" id="CLU_028684_0_0_1"/>
<evidence type="ECO:0000313" key="4">
    <source>
        <dbReference type="Proteomes" id="UP000030651"/>
    </source>
</evidence>
<feature type="region of interest" description="Disordered" evidence="1">
    <location>
        <begin position="1"/>
        <end position="48"/>
    </location>
</feature>
<dbReference type="EMBL" id="KI912110">
    <property type="protein sequence ID" value="ETS84387.1"/>
    <property type="molecule type" value="Genomic_DNA"/>
</dbReference>
<feature type="compositionally biased region" description="Polar residues" evidence="1">
    <location>
        <begin position="28"/>
        <end position="48"/>
    </location>
</feature>
<dbReference type="SMART" id="SM00028">
    <property type="entry name" value="TPR"/>
    <property type="match status" value="5"/>
</dbReference>
<dbReference type="Pfam" id="PF13424">
    <property type="entry name" value="TPR_12"/>
    <property type="match status" value="3"/>
</dbReference>
<dbReference type="KEGG" id="pfy:PFICI_02412"/>
<dbReference type="Gene3D" id="1.25.40.10">
    <property type="entry name" value="Tetratricopeptide repeat domain"/>
    <property type="match status" value="3"/>
</dbReference>
<dbReference type="PANTHER" id="PTHR46082">
    <property type="entry name" value="ATP/GTP-BINDING PROTEIN-RELATED"/>
    <property type="match status" value="1"/>
</dbReference>
<dbReference type="InterPro" id="IPR025676">
    <property type="entry name" value="Clr5_dom"/>
</dbReference>
<protein>
    <recommendedName>
        <fullName evidence="2">Clr5 domain-containing protein</fullName>
    </recommendedName>
</protein>
<dbReference type="InterPro" id="IPR019734">
    <property type="entry name" value="TPR_rpt"/>
</dbReference>
<organism evidence="3 4">
    <name type="scientific">Pestalotiopsis fici (strain W106-1 / CGMCC3.15140)</name>
    <dbReference type="NCBI Taxonomy" id="1229662"/>
    <lineage>
        <taxon>Eukaryota</taxon>
        <taxon>Fungi</taxon>
        <taxon>Dikarya</taxon>
        <taxon>Ascomycota</taxon>
        <taxon>Pezizomycotina</taxon>
        <taxon>Sordariomycetes</taxon>
        <taxon>Xylariomycetidae</taxon>
        <taxon>Amphisphaeriales</taxon>
        <taxon>Sporocadaceae</taxon>
        <taxon>Pestalotiopsis</taxon>
    </lineage>
</organism>
<reference evidence="4" key="1">
    <citation type="journal article" date="2015" name="BMC Genomics">
        <title>Genomic and transcriptomic analysis of the endophytic fungus Pestalotiopsis fici reveals its lifestyle and high potential for synthesis of natural products.</title>
        <authorList>
            <person name="Wang X."/>
            <person name="Zhang X."/>
            <person name="Liu L."/>
            <person name="Xiang M."/>
            <person name="Wang W."/>
            <person name="Sun X."/>
            <person name="Che Y."/>
            <person name="Guo L."/>
            <person name="Liu G."/>
            <person name="Guo L."/>
            <person name="Wang C."/>
            <person name="Yin W.B."/>
            <person name="Stadler M."/>
            <person name="Zhang X."/>
            <person name="Liu X."/>
        </authorList>
    </citation>
    <scope>NUCLEOTIDE SEQUENCE [LARGE SCALE GENOMIC DNA]</scope>
    <source>
        <strain evidence="4">W106-1 / CGMCC3.15140</strain>
    </source>
</reference>
<proteinExistence type="predicted"/>
<dbReference type="GeneID" id="19267425"/>
<dbReference type="SUPFAM" id="SSF48452">
    <property type="entry name" value="TPR-like"/>
    <property type="match status" value="3"/>
</dbReference>
<feature type="domain" description="Clr5" evidence="2">
    <location>
        <begin position="121"/>
        <end position="172"/>
    </location>
</feature>
<accession>W3XG42</accession>
<dbReference type="InterPro" id="IPR011990">
    <property type="entry name" value="TPR-like_helical_dom_sf"/>
</dbReference>
<feature type="compositionally biased region" description="Polar residues" evidence="1">
    <location>
        <begin position="89"/>
        <end position="100"/>
    </location>
</feature>
<dbReference type="AlphaFoldDB" id="W3XG42"/>
<dbReference type="Pfam" id="PF14420">
    <property type="entry name" value="Clr5"/>
    <property type="match status" value="1"/>
</dbReference>
<evidence type="ECO:0000313" key="3">
    <source>
        <dbReference type="EMBL" id="ETS84387.1"/>
    </source>
</evidence>
<sequence length="689" mass="76606">MGNRWPLPDSNLPSSPHTVSWSPPLHSNPIQPSIDNFTPWTEGSTTSDGATLSGPAAYSGYSAAYVPILPVHVSIPNYTAMESQELPTYSVPSNANSDPRQSMPPPALNPRKRKAPTLRAGDWTPVKARIIELHIDDNMPLPEVKIAIEEEFPFEATLRQYRSAVTSWGFDKNVKKNVMQAIVRKRQHRRLVEPGKKDLNFKVHNFTVNPGKVDTWMKRNNIPGDAIYAPSPAASTPTEMMAWTPSEQASSPSGGPSSSHTPIAMAIQSPQGGYGSTIHSPTPSVSSILESHDSDFTGQSPAPWPTNDEAPTHPYLSADEAQLRLQLSLHREQSGLDDNLDALHTELKLGQVRLEQGRYRSAEETFRKLISRCRVLYGKSHRHTLRALQGLGEVVWKQGLYNKAMKIFQECFKTQKTLFGFDHPDTLRSMAWVAFTLTTTGHFSDAEAMQRQTLELSTKVLGAEHPSTIDSTYMLAFTLRDQGRHSHAEAMFRQVSDFQTRVLGAEHPDTLQTMSRIAEALHNQGHYSLAEAIYRQVLELQAKVVGAEHPDTLQSTHMLAFTIHCQGHYSDAEAMYRQLSETQIRVIGAEHPNTLSSISCIAMALHFQGHNSEAVALFRQVSELQTKVEGEEHPNTLATMFWHAQSLAAQGYLSEAGTMHRHVLKLRTKILGADHPETVASKKVFSSIY</sequence>
<keyword evidence="4" id="KW-1185">Reference proteome</keyword>
<dbReference type="Pfam" id="PF13374">
    <property type="entry name" value="TPR_10"/>
    <property type="match status" value="2"/>
</dbReference>
<dbReference type="RefSeq" id="XP_007829184.1">
    <property type="nucleotide sequence ID" value="XM_007830993.1"/>
</dbReference>
<feature type="compositionally biased region" description="Low complexity" evidence="1">
    <location>
        <begin position="250"/>
        <end position="259"/>
    </location>
</feature>